<dbReference type="Gene3D" id="3.30.70.1060">
    <property type="entry name" value="Dimeric alpha+beta barrel"/>
    <property type="match status" value="1"/>
</dbReference>
<name>A0A0F0LLY6_9MICO</name>
<accession>A0A0F0LLY6</accession>
<evidence type="ECO:0000313" key="2">
    <source>
        <dbReference type="Proteomes" id="UP000033740"/>
    </source>
</evidence>
<evidence type="ECO:0000313" key="1">
    <source>
        <dbReference type="EMBL" id="KJL32561.1"/>
    </source>
</evidence>
<dbReference type="AlphaFoldDB" id="A0A0F0LLY6"/>
<dbReference type="RefSeq" id="WP_052680226.1">
    <property type="nucleotide sequence ID" value="NZ_JYIX01000036.1"/>
</dbReference>
<dbReference type="STRING" id="582680.RS86_02339"/>
<sequence>MTKFVLVYHAPQTPAEATPPSPEEVQQMMGAWMQWAEKVGPGMVDFGTPLAGGVRVTPQGVTPSTNEVAGYTIIEAESADAALELAKVHPHLSMPGGCSIEVHEAQAVPGM</sequence>
<keyword evidence="2" id="KW-1185">Reference proteome</keyword>
<proteinExistence type="predicted"/>
<dbReference type="EMBL" id="JYIX01000036">
    <property type="protein sequence ID" value="KJL32561.1"/>
    <property type="molecule type" value="Genomic_DNA"/>
</dbReference>
<comment type="caution">
    <text evidence="1">The sequence shown here is derived from an EMBL/GenBank/DDBJ whole genome shotgun (WGS) entry which is preliminary data.</text>
</comment>
<evidence type="ECO:0008006" key="3">
    <source>
        <dbReference type="Google" id="ProtNLM"/>
    </source>
</evidence>
<dbReference type="Proteomes" id="UP000033740">
    <property type="component" value="Unassembled WGS sequence"/>
</dbReference>
<dbReference type="SUPFAM" id="SSF54909">
    <property type="entry name" value="Dimeric alpha+beta barrel"/>
    <property type="match status" value="1"/>
</dbReference>
<protein>
    <recommendedName>
        <fullName evidence="3">YCII-related domain-containing protein</fullName>
    </recommendedName>
</protein>
<dbReference type="PATRIC" id="fig|582680.6.peg.2405"/>
<organism evidence="1 2">
    <name type="scientific">Microbacterium azadirachtae</name>
    <dbReference type="NCBI Taxonomy" id="582680"/>
    <lineage>
        <taxon>Bacteria</taxon>
        <taxon>Bacillati</taxon>
        <taxon>Actinomycetota</taxon>
        <taxon>Actinomycetes</taxon>
        <taxon>Micrococcales</taxon>
        <taxon>Microbacteriaceae</taxon>
        <taxon>Microbacterium</taxon>
    </lineage>
</organism>
<gene>
    <name evidence="1" type="ORF">RS86_02339</name>
</gene>
<dbReference type="InterPro" id="IPR011008">
    <property type="entry name" value="Dimeric_a/b-barrel"/>
</dbReference>
<reference evidence="1 2" key="1">
    <citation type="submission" date="2015-02" db="EMBL/GenBank/DDBJ databases">
        <title>Draft genome sequences of ten Microbacterium spp. with emphasis on heavy metal contaminated environments.</title>
        <authorList>
            <person name="Corretto E."/>
        </authorList>
    </citation>
    <scope>NUCLEOTIDE SEQUENCE [LARGE SCALE GENOMIC DNA]</scope>
    <source>
        <strain evidence="1 2">ARN176</strain>
    </source>
</reference>